<dbReference type="InterPro" id="IPR000719">
    <property type="entry name" value="Prot_kinase_dom"/>
</dbReference>
<keyword evidence="6 9" id="KW-0067">ATP-binding</keyword>
<dbReference type="CDD" id="cd14014">
    <property type="entry name" value="STKc_PknB_like"/>
    <property type="match status" value="1"/>
</dbReference>
<feature type="compositionally biased region" description="Low complexity" evidence="10">
    <location>
        <begin position="409"/>
        <end position="432"/>
    </location>
</feature>
<feature type="region of interest" description="Disordered" evidence="10">
    <location>
        <begin position="287"/>
        <end position="432"/>
    </location>
</feature>
<dbReference type="PANTHER" id="PTHR43289">
    <property type="entry name" value="MITOGEN-ACTIVATED PROTEIN KINASE KINASE KINASE 20-RELATED"/>
    <property type="match status" value="1"/>
</dbReference>
<evidence type="ECO:0000313" key="14">
    <source>
        <dbReference type="Proteomes" id="UP001304683"/>
    </source>
</evidence>
<evidence type="ECO:0000313" key="13">
    <source>
        <dbReference type="EMBL" id="WPD19922.1"/>
    </source>
</evidence>
<feature type="domain" description="PASTA" evidence="12">
    <location>
        <begin position="588"/>
        <end position="654"/>
    </location>
</feature>
<protein>
    <recommendedName>
        <fullName evidence="1">non-specific serine/threonine protein kinase</fullName>
        <ecNumber evidence="1">2.7.11.1</ecNumber>
    </recommendedName>
</protein>
<dbReference type="SMART" id="SM00740">
    <property type="entry name" value="PASTA"/>
    <property type="match status" value="3"/>
</dbReference>
<feature type="compositionally biased region" description="Low complexity" evidence="10">
    <location>
        <begin position="505"/>
        <end position="530"/>
    </location>
</feature>
<dbReference type="CDD" id="cd06577">
    <property type="entry name" value="PASTA_pknB"/>
    <property type="match status" value="3"/>
</dbReference>
<feature type="compositionally biased region" description="Low complexity" evidence="10">
    <location>
        <begin position="290"/>
        <end position="310"/>
    </location>
</feature>
<evidence type="ECO:0000256" key="6">
    <source>
        <dbReference type="ARBA" id="ARBA00022840"/>
    </source>
</evidence>
<evidence type="ECO:0000256" key="7">
    <source>
        <dbReference type="ARBA" id="ARBA00047899"/>
    </source>
</evidence>
<dbReference type="Gene3D" id="3.30.200.20">
    <property type="entry name" value="Phosphorylase Kinase, domain 1"/>
    <property type="match status" value="1"/>
</dbReference>
<feature type="domain" description="PASTA" evidence="12">
    <location>
        <begin position="655"/>
        <end position="720"/>
    </location>
</feature>
<evidence type="ECO:0000256" key="10">
    <source>
        <dbReference type="SAM" id="MobiDB-lite"/>
    </source>
</evidence>
<reference evidence="13 14" key="1">
    <citation type="submission" date="2023-08" db="EMBL/GenBank/DDBJ databases">
        <title>Genome sequence of Thermaerobacter compostii strain Ins1, a spore-forming filamentous bacterium isolated from a deep geothermal reservoir.</title>
        <authorList>
            <person name="Bregnard D."/>
            <person name="Gonzalez D."/>
            <person name="Junier P."/>
        </authorList>
    </citation>
    <scope>NUCLEOTIDE SEQUENCE [LARGE SCALE GENOMIC DNA]</scope>
    <source>
        <strain evidence="13 14">Ins1</strain>
    </source>
</reference>
<comment type="catalytic activity">
    <reaction evidence="7">
        <text>L-threonyl-[protein] + ATP = O-phospho-L-threonyl-[protein] + ADP + H(+)</text>
        <dbReference type="Rhea" id="RHEA:46608"/>
        <dbReference type="Rhea" id="RHEA-COMP:11060"/>
        <dbReference type="Rhea" id="RHEA-COMP:11605"/>
        <dbReference type="ChEBI" id="CHEBI:15378"/>
        <dbReference type="ChEBI" id="CHEBI:30013"/>
        <dbReference type="ChEBI" id="CHEBI:30616"/>
        <dbReference type="ChEBI" id="CHEBI:61977"/>
        <dbReference type="ChEBI" id="CHEBI:456216"/>
        <dbReference type="EC" id="2.7.11.1"/>
    </reaction>
</comment>
<feature type="compositionally biased region" description="Low complexity" evidence="10">
    <location>
        <begin position="540"/>
        <end position="555"/>
    </location>
</feature>
<dbReference type="SMART" id="SM00220">
    <property type="entry name" value="S_TKc"/>
    <property type="match status" value="1"/>
</dbReference>
<gene>
    <name evidence="13" type="ORF">Q5761_04545</name>
</gene>
<dbReference type="PROSITE" id="PS51178">
    <property type="entry name" value="PASTA"/>
    <property type="match status" value="3"/>
</dbReference>
<feature type="compositionally biased region" description="Gly residues" evidence="10">
    <location>
        <begin position="354"/>
        <end position="388"/>
    </location>
</feature>
<evidence type="ECO:0000259" key="11">
    <source>
        <dbReference type="PROSITE" id="PS50011"/>
    </source>
</evidence>
<dbReference type="Gene3D" id="1.10.510.10">
    <property type="entry name" value="Transferase(Phosphotransferase) domain 1"/>
    <property type="match status" value="1"/>
</dbReference>
<dbReference type="InterPro" id="IPR005543">
    <property type="entry name" value="PASTA_dom"/>
</dbReference>
<evidence type="ECO:0000256" key="5">
    <source>
        <dbReference type="ARBA" id="ARBA00022777"/>
    </source>
</evidence>
<evidence type="ECO:0000256" key="1">
    <source>
        <dbReference type="ARBA" id="ARBA00012513"/>
    </source>
</evidence>
<evidence type="ECO:0000256" key="9">
    <source>
        <dbReference type="PROSITE-ProRule" id="PRU10141"/>
    </source>
</evidence>
<evidence type="ECO:0000256" key="2">
    <source>
        <dbReference type="ARBA" id="ARBA00022527"/>
    </source>
</evidence>
<proteinExistence type="predicted"/>
<feature type="domain" description="Protein kinase" evidence="11">
    <location>
        <begin position="10"/>
        <end position="271"/>
    </location>
</feature>
<accession>A0ABZ0QSY6</accession>
<feature type="region of interest" description="Disordered" evidence="10">
    <location>
        <begin position="445"/>
        <end position="555"/>
    </location>
</feature>
<dbReference type="InterPro" id="IPR008271">
    <property type="entry name" value="Ser/Thr_kinase_AS"/>
</dbReference>
<keyword evidence="2" id="KW-0723">Serine/threonine-protein kinase</keyword>
<dbReference type="PROSITE" id="PS00108">
    <property type="entry name" value="PROTEIN_KINASE_ST"/>
    <property type="match status" value="1"/>
</dbReference>
<evidence type="ECO:0000256" key="3">
    <source>
        <dbReference type="ARBA" id="ARBA00022679"/>
    </source>
</evidence>
<evidence type="ECO:0000259" key="12">
    <source>
        <dbReference type="PROSITE" id="PS51178"/>
    </source>
</evidence>
<organism evidence="13 14">
    <name type="scientific">Thermaerobacter composti</name>
    <dbReference type="NCBI Taxonomy" id="554949"/>
    <lineage>
        <taxon>Bacteria</taxon>
        <taxon>Bacillati</taxon>
        <taxon>Bacillota</taxon>
        <taxon>Clostridia</taxon>
        <taxon>Eubacteriales</taxon>
        <taxon>Clostridiales Family XVII. Incertae Sedis</taxon>
        <taxon>Thermaerobacter</taxon>
    </lineage>
</organism>
<dbReference type="SUPFAM" id="SSF56112">
    <property type="entry name" value="Protein kinase-like (PK-like)"/>
    <property type="match status" value="1"/>
</dbReference>
<keyword evidence="3" id="KW-0808">Transferase</keyword>
<dbReference type="PROSITE" id="PS50011">
    <property type="entry name" value="PROTEIN_KINASE_DOM"/>
    <property type="match status" value="1"/>
</dbReference>
<dbReference type="RefSeq" id="WP_318751356.1">
    <property type="nucleotide sequence ID" value="NZ_CP132508.1"/>
</dbReference>
<evidence type="ECO:0000256" key="8">
    <source>
        <dbReference type="ARBA" id="ARBA00048679"/>
    </source>
</evidence>
<dbReference type="InterPro" id="IPR011009">
    <property type="entry name" value="Kinase-like_dom_sf"/>
</dbReference>
<name>A0ABZ0QSY6_9FIRM</name>
<feature type="compositionally biased region" description="Low complexity" evidence="10">
    <location>
        <begin position="461"/>
        <end position="470"/>
    </location>
</feature>
<dbReference type="Gene3D" id="3.30.10.20">
    <property type="match status" value="3"/>
</dbReference>
<keyword evidence="5" id="KW-0418">Kinase</keyword>
<feature type="binding site" evidence="9">
    <location>
        <position position="39"/>
    </location>
    <ligand>
        <name>ATP</name>
        <dbReference type="ChEBI" id="CHEBI:30616"/>
    </ligand>
</feature>
<dbReference type="EMBL" id="CP132508">
    <property type="protein sequence ID" value="WPD19922.1"/>
    <property type="molecule type" value="Genomic_DNA"/>
</dbReference>
<sequence length="910" mass="91956">MIGTVLAGRYRVTGLLGGGGMAVVYKATDQVTGETVAVKALRAEYVADGAFLRRLRREAEAVRRLSHPGVVAVRDVGEDGGHPFLVLEYVDGITLKQYIREKAPLPPAEAAGIAGRVLAVLEHAHQHGVIHRDVKPQNILITPDARVMVTDFGIARASGTTTTVVDQGAMVGTAQYFAPEQAKGMPATERSDLYAVGVILFEMLTGRLPFDGDSPVAVAMQHLGQQPPLPSALNPAVPRALEAIVLKALEKNPDCRYPSAAAMRADLERFLAGRPVTALARQAVQDTLVAGPPRGAGSRGGEAARPARSAGGPGREQGGESGPDLDGRTGAPPAAEGRQGGGAAGGTDARSRGPGQGDGGGPSRGDGGPGSGDGGDAQGLRPGPGAGAGAIDPRAGDGRRDGVAGGGRAEAAAGRRASGAVRRGPRPDAAGAAVAAADGASWLAAPQSGGAAPGEARPTSGAGSRVAGPGPAAPGPREGRAKGRGRGLRPAARAGPGTGTGGRPAPGAAGRAGEGLRAAGALADGAAAHPGPRPRPGEPAPGAAPGVGATVPAGPGARRRRALRVALAVFLLLAGTLVAGAAVRRWLQPPVVTVPAVEGLPLIEAQSRLEQAGLQWQIVEERYDNSEVNTVIAQRPEGGARVRMGQTVELVVSKGPQWLSVPDVRGLAERDARLRLENAGLVVEVRYEHADEPEGVVVDQDPGPGSPIQAGMTVYLTVSRGPESRPVVVPSLFGLTVAGAQDELRAVGLVAGAVQERHSPYPAGTVIGQDPAAAASVERGSRVDLVVSKGPAPAPPGKGKAGATHQATLDVRIEGSGSHRLRVDVEDAAGRRTVYDGTVQGGQGIEVPVSWQGDRAQALIYVDGQLVERRPLEPSGGKGKGRDRTSDEPAPGAGEPVDGEGTPDGGGDDG</sequence>
<dbReference type="EC" id="2.7.11.1" evidence="1"/>
<keyword evidence="4 9" id="KW-0547">Nucleotide-binding</keyword>
<feature type="compositionally biased region" description="Gly residues" evidence="10">
    <location>
        <begin position="311"/>
        <end position="321"/>
    </location>
</feature>
<dbReference type="PANTHER" id="PTHR43289:SF34">
    <property type="entry name" value="SERINE_THREONINE-PROTEIN KINASE YBDM-RELATED"/>
    <property type="match status" value="1"/>
</dbReference>
<feature type="region of interest" description="Disordered" evidence="10">
    <location>
        <begin position="867"/>
        <end position="910"/>
    </location>
</feature>
<dbReference type="PROSITE" id="PS00107">
    <property type="entry name" value="PROTEIN_KINASE_ATP"/>
    <property type="match status" value="1"/>
</dbReference>
<comment type="catalytic activity">
    <reaction evidence="8">
        <text>L-seryl-[protein] + ATP = O-phospho-L-seryl-[protein] + ADP + H(+)</text>
        <dbReference type="Rhea" id="RHEA:17989"/>
        <dbReference type="Rhea" id="RHEA-COMP:9863"/>
        <dbReference type="Rhea" id="RHEA-COMP:11604"/>
        <dbReference type="ChEBI" id="CHEBI:15378"/>
        <dbReference type="ChEBI" id="CHEBI:29999"/>
        <dbReference type="ChEBI" id="CHEBI:30616"/>
        <dbReference type="ChEBI" id="CHEBI:83421"/>
        <dbReference type="ChEBI" id="CHEBI:456216"/>
        <dbReference type="EC" id="2.7.11.1"/>
    </reaction>
</comment>
<evidence type="ECO:0000256" key="4">
    <source>
        <dbReference type="ARBA" id="ARBA00022741"/>
    </source>
</evidence>
<dbReference type="Pfam" id="PF00069">
    <property type="entry name" value="Pkinase"/>
    <property type="match status" value="1"/>
</dbReference>
<dbReference type="Pfam" id="PF03793">
    <property type="entry name" value="PASTA"/>
    <property type="match status" value="3"/>
</dbReference>
<keyword evidence="14" id="KW-1185">Reference proteome</keyword>
<feature type="domain" description="PASTA" evidence="12">
    <location>
        <begin position="721"/>
        <end position="789"/>
    </location>
</feature>
<dbReference type="Proteomes" id="UP001304683">
    <property type="component" value="Chromosome"/>
</dbReference>
<dbReference type="InterPro" id="IPR017441">
    <property type="entry name" value="Protein_kinase_ATP_BS"/>
</dbReference>